<evidence type="ECO:0000313" key="6">
    <source>
        <dbReference type="EMBL" id="KAK6617490.1"/>
    </source>
</evidence>
<evidence type="ECO:0000256" key="2">
    <source>
        <dbReference type="ARBA" id="ARBA00022741"/>
    </source>
</evidence>
<evidence type="ECO:0000256" key="3">
    <source>
        <dbReference type="ARBA" id="ARBA00022777"/>
    </source>
</evidence>
<evidence type="ECO:0000256" key="1">
    <source>
        <dbReference type="ARBA" id="ARBA00022679"/>
    </source>
</evidence>
<feature type="domain" description="Thiamin pyrophosphokinase thiamin-binding" evidence="5">
    <location>
        <begin position="272"/>
        <end position="339"/>
    </location>
</feature>
<protein>
    <recommendedName>
        <fullName evidence="5">Thiamin pyrophosphokinase thiamin-binding domain-containing protein</fullName>
    </recommendedName>
</protein>
<comment type="caution">
    <text evidence="6">The sequence shown here is derived from an EMBL/GenBank/DDBJ whole genome shotgun (WGS) entry which is preliminary data.</text>
</comment>
<dbReference type="CDD" id="cd07995">
    <property type="entry name" value="TPK"/>
    <property type="match status" value="1"/>
</dbReference>
<keyword evidence="4" id="KW-0067">ATP-binding</keyword>
<dbReference type="InterPro" id="IPR006282">
    <property type="entry name" value="Thi_PPkinase"/>
</dbReference>
<proteinExistence type="predicted"/>
<evidence type="ECO:0000259" key="5">
    <source>
        <dbReference type="SMART" id="SM00983"/>
    </source>
</evidence>
<dbReference type="SUPFAM" id="SSF63999">
    <property type="entry name" value="Thiamin pyrophosphokinase, catalytic domain"/>
    <property type="match status" value="1"/>
</dbReference>
<keyword evidence="2" id="KW-0547">Nucleotide-binding</keyword>
<dbReference type="InterPro" id="IPR036371">
    <property type="entry name" value="TPK_B1-bd_sf"/>
</dbReference>
<keyword evidence="1" id="KW-0808">Transferase</keyword>
<dbReference type="NCBIfam" id="TIGR01378">
    <property type="entry name" value="thi_PPkinase"/>
    <property type="match status" value="1"/>
</dbReference>
<dbReference type="Gene3D" id="2.60.120.320">
    <property type="entry name" value="Thiamin pyrophosphokinase, thiamin-binding domain"/>
    <property type="match status" value="1"/>
</dbReference>
<dbReference type="InterPro" id="IPR036759">
    <property type="entry name" value="TPK_catalytic_sf"/>
</dbReference>
<evidence type="ECO:0000313" key="7">
    <source>
        <dbReference type="Proteomes" id="UP001359485"/>
    </source>
</evidence>
<organism evidence="6 7">
    <name type="scientific">Polyplax serrata</name>
    <name type="common">Common mouse louse</name>
    <dbReference type="NCBI Taxonomy" id="468196"/>
    <lineage>
        <taxon>Eukaryota</taxon>
        <taxon>Metazoa</taxon>
        <taxon>Ecdysozoa</taxon>
        <taxon>Arthropoda</taxon>
        <taxon>Hexapoda</taxon>
        <taxon>Insecta</taxon>
        <taxon>Pterygota</taxon>
        <taxon>Neoptera</taxon>
        <taxon>Paraneoptera</taxon>
        <taxon>Psocodea</taxon>
        <taxon>Troctomorpha</taxon>
        <taxon>Phthiraptera</taxon>
        <taxon>Anoplura</taxon>
        <taxon>Polyplacidae</taxon>
        <taxon>Polyplax</taxon>
    </lineage>
</organism>
<keyword evidence="7" id="KW-1185">Reference proteome</keyword>
<dbReference type="Gene3D" id="3.40.50.10240">
    <property type="entry name" value="Thiamin pyrophosphokinase, catalytic domain"/>
    <property type="match status" value="1"/>
</dbReference>
<dbReference type="Pfam" id="PF04263">
    <property type="entry name" value="TPK_catalytic"/>
    <property type="match status" value="1"/>
</dbReference>
<reference evidence="6 7" key="1">
    <citation type="submission" date="2023-09" db="EMBL/GenBank/DDBJ databases">
        <title>Genomes of two closely related lineages of the louse Polyplax serrata with different host specificities.</title>
        <authorList>
            <person name="Martinu J."/>
            <person name="Tarabai H."/>
            <person name="Stefka J."/>
            <person name="Hypsa V."/>
        </authorList>
    </citation>
    <scope>NUCLEOTIDE SEQUENCE [LARGE SCALE GENOMIC DNA]</scope>
    <source>
        <strain evidence="6">98ZLc_SE</strain>
    </source>
</reference>
<sequence length="348" mass="39398">MCLLEIKKDLMSDIRGARQGLRWLYFLLSDTSILQMDSNRWVLPGISKGPLSCPVEQGTITRLKSRLKEIRHLSKPEYNILQHSRLLSTRIHVKEMAKHVSNVLHLLKASALAESEFSVLVLNQPIHCNPQLIKLLWKKATVRALADGGSNEWLEFIEKESDTNFQLPDFISGDFDSMTQRTRTYFESRGVTFIPTPDQDETDFTKALRCLAETLATRGQKVNPIFVVCETTGRFDHIMGNINTLHRSISQLPSLSIIMLSSQDVTWLLPAGNNVIQVPDEYIESKLKCGLIPFRGSTLITTSGLKWNMSGEVTEFGQLVSTSNTFAENEVTVDANQHLIWTTEYVWS</sequence>
<dbReference type="InterPro" id="IPR007371">
    <property type="entry name" value="TPK_catalytic"/>
</dbReference>
<dbReference type="SUPFAM" id="SSF63862">
    <property type="entry name" value="Thiamin pyrophosphokinase, substrate-binding domain"/>
    <property type="match status" value="1"/>
</dbReference>
<dbReference type="InterPro" id="IPR007373">
    <property type="entry name" value="Thiamin_PyroPKinase_B1-bd"/>
</dbReference>
<keyword evidence="3" id="KW-0418">Kinase</keyword>
<dbReference type="Pfam" id="PF04265">
    <property type="entry name" value="TPK_B1_binding"/>
    <property type="match status" value="1"/>
</dbReference>
<dbReference type="PANTHER" id="PTHR13622">
    <property type="entry name" value="THIAMIN PYROPHOSPHOKINASE"/>
    <property type="match status" value="1"/>
</dbReference>
<name>A0ABR1AE18_POLSC</name>
<gene>
    <name evidence="6" type="ORF">RUM44_005078</name>
</gene>
<dbReference type="EMBL" id="JAWJWF010000051">
    <property type="protein sequence ID" value="KAK6617490.1"/>
    <property type="molecule type" value="Genomic_DNA"/>
</dbReference>
<dbReference type="PANTHER" id="PTHR13622:SF8">
    <property type="entry name" value="THIAMIN PYROPHOSPHOKINASE 1"/>
    <property type="match status" value="1"/>
</dbReference>
<evidence type="ECO:0000256" key="4">
    <source>
        <dbReference type="ARBA" id="ARBA00022840"/>
    </source>
</evidence>
<accession>A0ABR1AE18</accession>
<dbReference type="SMART" id="SM00983">
    <property type="entry name" value="TPK_B1_binding"/>
    <property type="match status" value="1"/>
</dbReference>
<dbReference type="Proteomes" id="UP001359485">
    <property type="component" value="Unassembled WGS sequence"/>
</dbReference>